<reference evidence="3 4" key="1">
    <citation type="journal article" date="2016" name="Sci. Rep.">
        <title>Peltaster fructicola genome reveals evolution from an invasive phytopathogen to an ectophytic parasite.</title>
        <authorList>
            <person name="Xu C."/>
            <person name="Chen H."/>
            <person name="Gleason M.L."/>
            <person name="Xu J.R."/>
            <person name="Liu H."/>
            <person name="Zhang R."/>
            <person name="Sun G."/>
        </authorList>
    </citation>
    <scope>NUCLEOTIDE SEQUENCE [LARGE SCALE GENOMIC DNA]</scope>
    <source>
        <strain evidence="3 4">LNHT1506</strain>
    </source>
</reference>
<sequence length="311" mass="32790">MKTLSLVLATALALTGRANALCGQSGYDSQDPYYISDDNAGQGSFNACGQVCYQDTNCKAFAYNSVNCMLFSHPLTGDNFSQDSSSSDIYNDRSCFTPPTTSSSAPAFTSTIASATGIPAGCPSIPSAQPLLSLTWVNTTHNCDCAASHPDVGNGQGCLNSTGQWCEPGGADKTCTDCGIGVCMTGLPSQPVGYGPPDYVELSFYQGSTCKQSNPQSYKPRQVGRESINCGAGGQYPITTFIGDSNKDKSSGYVSLVNSVPCGNDNQGNSVYYAFVYNGTFPLSCTHDVYFNATCVLPNSTSLPLTNFYRL</sequence>
<dbReference type="Proteomes" id="UP000503462">
    <property type="component" value="Chromosome 5"/>
</dbReference>
<organism evidence="3 4">
    <name type="scientific">Peltaster fructicola</name>
    <dbReference type="NCBI Taxonomy" id="286661"/>
    <lineage>
        <taxon>Eukaryota</taxon>
        <taxon>Fungi</taxon>
        <taxon>Dikarya</taxon>
        <taxon>Ascomycota</taxon>
        <taxon>Pezizomycotina</taxon>
        <taxon>Dothideomycetes</taxon>
        <taxon>Dothideomycetes incertae sedis</taxon>
        <taxon>Peltaster</taxon>
    </lineage>
</organism>
<evidence type="ECO:0000259" key="2">
    <source>
        <dbReference type="PROSITE" id="PS50948"/>
    </source>
</evidence>
<dbReference type="EMBL" id="CP051143">
    <property type="protein sequence ID" value="QIX02021.1"/>
    <property type="molecule type" value="Genomic_DNA"/>
</dbReference>
<evidence type="ECO:0000313" key="4">
    <source>
        <dbReference type="Proteomes" id="UP000503462"/>
    </source>
</evidence>
<gene>
    <name evidence="3" type="ORF">AMS68_007538</name>
</gene>
<evidence type="ECO:0000256" key="1">
    <source>
        <dbReference type="SAM" id="SignalP"/>
    </source>
</evidence>
<dbReference type="PROSITE" id="PS50948">
    <property type="entry name" value="PAN"/>
    <property type="match status" value="1"/>
</dbReference>
<keyword evidence="1" id="KW-0732">Signal</keyword>
<name>A0A6H0Y524_9PEZI</name>
<proteinExistence type="predicted"/>
<feature type="signal peptide" evidence="1">
    <location>
        <begin position="1"/>
        <end position="20"/>
    </location>
</feature>
<dbReference type="OrthoDB" id="3556996at2759"/>
<accession>A0A6H0Y524</accession>
<dbReference type="InterPro" id="IPR003609">
    <property type="entry name" value="Pan_app"/>
</dbReference>
<feature type="chain" id="PRO_5026326287" description="Apple domain-containing protein" evidence="1">
    <location>
        <begin position="21"/>
        <end position="311"/>
    </location>
</feature>
<feature type="domain" description="Apple" evidence="2">
    <location>
        <begin position="22"/>
        <end position="95"/>
    </location>
</feature>
<protein>
    <recommendedName>
        <fullName evidence="2">Apple domain-containing protein</fullName>
    </recommendedName>
</protein>
<keyword evidence="4" id="KW-1185">Reference proteome</keyword>
<evidence type="ECO:0000313" key="3">
    <source>
        <dbReference type="EMBL" id="QIX02021.1"/>
    </source>
</evidence>
<dbReference type="AlphaFoldDB" id="A0A6H0Y524"/>